<dbReference type="Gene3D" id="1.10.167.10">
    <property type="entry name" value="Regulator of G-protein Signalling 4, domain 2"/>
    <property type="match status" value="1"/>
</dbReference>
<dbReference type="GO" id="GO:0003677">
    <property type="term" value="F:DNA binding"/>
    <property type="evidence" value="ECO:0007669"/>
    <property type="project" value="InterPro"/>
</dbReference>
<proteinExistence type="predicted"/>
<keyword evidence="3" id="KW-1185">Reference proteome</keyword>
<comment type="caution">
    <text evidence="2">The sequence shown here is derived from an EMBL/GenBank/DDBJ whole genome shotgun (WGS) entry which is preliminary data.</text>
</comment>
<dbReference type="PANTHER" id="PTHR10845:SF196">
    <property type="entry name" value="REGULATOR OF G-PROTEIN SIGNALING 17"/>
    <property type="match status" value="1"/>
</dbReference>
<dbReference type="InterPro" id="IPR044926">
    <property type="entry name" value="RGS_subdomain_2"/>
</dbReference>
<dbReference type="EMBL" id="JAPTMU010000001">
    <property type="protein sequence ID" value="KAJ4949573.1"/>
    <property type="molecule type" value="Genomic_DNA"/>
</dbReference>
<gene>
    <name evidence="2" type="ORF">JOQ06_021083</name>
</gene>
<dbReference type="AlphaFoldDB" id="A0AAD6BUF5"/>
<dbReference type="InterPro" id="IPR016137">
    <property type="entry name" value="RGS"/>
</dbReference>
<dbReference type="Gene3D" id="3.30.420.10">
    <property type="entry name" value="Ribonuclease H-like superfamily/Ribonuclease H"/>
    <property type="match status" value="1"/>
</dbReference>
<dbReference type="GO" id="GO:0015074">
    <property type="term" value="P:DNA integration"/>
    <property type="evidence" value="ECO:0007669"/>
    <property type="project" value="InterPro"/>
</dbReference>
<protein>
    <recommendedName>
        <fullName evidence="1">RGS domain-containing protein</fullName>
    </recommendedName>
</protein>
<dbReference type="PROSITE" id="PS50132">
    <property type="entry name" value="RGS"/>
    <property type="match status" value="1"/>
</dbReference>
<evidence type="ECO:0000313" key="3">
    <source>
        <dbReference type="Proteomes" id="UP001219934"/>
    </source>
</evidence>
<dbReference type="InterPro" id="IPR024066">
    <property type="entry name" value="RGS_subdom1/3"/>
</dbReference>
<dbReference type="InterPro" id="IPR036397">
    <property type="entry name" value="RNaseH_sf"/>
</dbReference>
<dbReference type="SMART" id="SM00315">
    <property type="entry name" value="RGS"/>
    <property type="match status" value="1"/>
</dbReference>
<reference evidence="2" key="1">
    <citation type="submission" date="2022-11" db="EMBL/GenBank/DDBJ databases">
        <title>Chromosome-level genome of Pogonophryne albipinna.</title>
        <authorList>
            <person name="Jo E."/>
        </authorList>
    </citation>
    <scope>NUCLEOTIDE SEQUENCE</scope>
    <source>
        <strain evidence="2">SGF0006</strain>
        <tissue evidence="2">Muscle</tissue>
    </source>
</reference>
<dbReference type="SUPFAM" id="SSF48097">
    <property type="entry name" value="Regulator of G-protein signaling, RGS"/>
    <property type="match status" value="1"/>
</dbReference>
<evidence type="ECO:0000259" key="1">
    <source>
        <dbReference type="PROSITE" id="PS50132"/>
    </source>
</evidence>
<dbReference type="InterPro" id="IPR002492">
    <property type="entry name" value="Transposase_Tc1-like"/>
</dbReference>
<dbReference type="Gene3D" id="1.10.196.10">
    <property type="match status" value="1"/>
</dbReference>
<feature type="domain" description="RGS" evidence="1">
    <location>
        <begin position="171"/>
        <end position="287"/>
    </location>
</feature>
<dbReference type="PANTHER" id="PTHR10845">
    <property type="entry name" value="REGULATOR OF G PROTEIN SIGNALING"/>
    <property type="match status" value="1"/>
</dbReference>
<dbReference type="FunFam" id="1.10.167.10:FF:000001">
    <property type="entry name" value="Putative regulator of g-protein signaling 12"/>
    <property type="match status" value="1"/>
</dbReference>
<dbReference type="Pfam" id="PF00615">
    <property type="entry name" value="RGS"/>
    <property type="match status" value="1"/>
</dbReference>
<dbReference type="Pfam" id="PF01498">
    <property type="entry name" value="HTH_Tnp_Tc3_2"/>
    <property type="match status" value="1"/>
</dbReference>
<dbReference type="GO" id="GO:0006313">
    <property type="term" value="P:DNA transposition"/>
    <property type="evidence" value="ECO:0007669"/>
    <property type="project" value="InterPro"/>
</dbReference>
<dbReference type="InterPro" id="IPR036305">
    <property type="entry name" value="RGS_sf"/>
</dbReference>
<dbReference type="PRINTS" id="PR01301">
    <property type="entry name" value="RGSPROTEIN"/>
</dbReference>
<sequence>MITRTVSNNPRTTRVDLVNDLQRAGTKVTKATISNTLRRQGLKSCSARRVPLLKPVHVQARLKFAREHLDDPEEDWENVIWSDETKWNFLPRSVSGVEMRKRQAAHIEAPPPAPGQPRPNACCLCWCGCCKCLWTEDRIERSERQTCTTMDSIEAEEQEPTLDEALSWARSFELMLRSLGGREVFREFLRSEYSEDNLLFWLACEDLRKETDPSVVEEKSRIIYEDYVSILSPKEVSLDSRVREGINLTLAEPSNLMYEEAQFQIYTLMHRDSFPRFLNSSVYRDLLANKRRTCLET</sequence>
<evidence type="ECO:0000313" key="2">
    <source>
        <dbReference type="EMBL" id="KAJ4949573.1"/>
    </source>
</evidence>
<dbReference type="Proteomes" id="UP001219934">
    <property type="component" value="Unassembled WGS sequence"/>
</dbReference>
<organism evidence="2 3">
    <name type="scientific">Pogonophryne albipinna</name>
    <dbReference type="NCBI Taxonomy" id="1090488"/>
    <lineage>
        <taxon>Eukaryota</taxon>
        <taxon>Metazoa</taxon>
        <taxon>Chordata</taxon>
        <taxon>Craniata</taxon>
        <taxon>Vertebrata</taxon>
        <taxon>Euteleostomi</taxon>
        <taxon>Actinopterygii</taxon>
        <taxon>Neopterygii</taxon>
        <taxon>Teleostei</taxon>
        <taxon>Neoteleostei</taxon>
        <taxon>Acanthomorphata</taxon>
        <taxon>Eupercaria</taxon>
        <taxon>Perciformes</taxon>
        <taxon>Notothenioidei</taxon>
        <taxon>Pogonophryne</taxon>
    </lineage>
</organism>
<accession>A0AAD6BUF5</accession>
<name>A0AAD6BUF5_9TELE</name>